<dbReference type="Proteomes" id="UP001139150">
    <property type="component" value="Unassembled WGS sequence"/>
</dbReference>
<evidence type="ECO:0000313" key="1">
    <source>
        <dbReference type="EMBL" id="MCL7748293.1"/>
    </source>
</evidence>
<proteinExistence type="predicted"/>
<keyword evidence="2" id="KW-1185">Reference proteome</keyword>
<dbReference type="RefSeq" id="WP_250097180.1">
    <property type="nucleotide sequence ID" value="NZ_JAKRYL010000014.1"/>
</dbReference>
<protein>
    <submittedName>
        <fullName evidence="1">Uncharacterized protein</fullName>
    </submittedName>
</protein>
<sequence>MFDPTIFENLKVGIENYVYDLDTIDRVVQVINRKDQLDMSIMSRTFALEFHLANQQKTTAEIELQASLKDLADEILEIPGESPGCHLIIHFTIEIEDIKTQCDQIQDILLSIWDPVLSPEQTVSFVYGKDEKKYLNSTKLMFDHKINEEHMADVPEFVDHVVETLRKLNNV</sequence>
<accession>A0A9X2CU57</accession>
<name>A0A9X2CU57_9BACI</name>
<reference evidence="1" key="1">
    <citation type="submission" date="2022-02" db="EMBL/GenBank/DDBJ databases">
        <title>Halalkalibacter sp. nov. isolated from Lonar Lake, India.</title>
        <authorList>
            <person name="Joshi A."/>
            <person name="Thite S."/>
            <person name="Lodha T."/>
        </authorList>
    </citation>
    <scope>NUCLEOTIDE SEQUENCE</scope>
    <source>
        <strain evidence="1">MEB205</strain>
    </source>
</reference>
<organism evidence="1 2">
    <name type="scientific">Halalkalibacter alkaliphilus</name>
    <dbReference type="NCBI Taxonomy" id="2917993"/>
    <lineage>
        <taxon>Bacteria</taxon>
        <taxon>Bacillati</taxon>
        <taxon>Bacillota</taxon>
        <taxon>Bacilli</taxon>
        <taxon>Bacillales</taxon>
        <taxon>Bacillaceae</taxon>
        <taxon>Halalkalibacter</taxon>
    </lineage>
</organism>
<dbReference type="AlphaFoldDB" id="A0A9X2CU57"/>
<evidence type="ECO:0000313" key="2">
    <source>
        <dbReference type="Proteomes" id="UP001139150"/>
    </source>
</evidence>
<dbReference type="EMBL" id="JAKRYL010000014">
    <property type="protein sequence ID" value="MCL7748293.1"/>
    <property type="molecule type" value="Genomic_DNA"/>
</dbReference>
<gene>
    <name evidence="1" type="ORF">MF646_14275</name>
</gene>
<comment type="caution">
    <text evidence="1">The sequence shown here is derived from an EMBL/GenBank/DDBJ whole genome shotgun (WGS) entry which is preliminary data.</text>
</comment>